<protein>
    <submittedName>
        <fullName evidence="2">Uncharacterized protein</fullName>
    </submittedName>
</protein>
<evidence type="ECO:0000313" key="2">
    <source>
        <dbReference type="EMBL" id="CED90141.1"/>
    </source>
</evidence>
<name>A0A1L7R8K7_9ACTO</name>
<evidence type="ECO:0000256" key="1">
    <source>
        <dbReference type="SAM" id="MobiDB-lite"/>
    </source>
</evidence>
<dbReference type="AlphaFoldDB" id="A0A1L7R8K7"/>
<dbReference type="RefSeq" id="WP_244671437.1">
    <property type="nucleotide sequence ID" value="NZ_LK995467.1"/>
</dbReference>
<feature type="region of interest" description="Disordered" evidence="1">
    <location>
        <begin position="1"/>
        <end position="27"/>
    </location>
</feature>
<dbReference type="EMBL" id="LK995467">
    <property type="protein sequence ID" value="CED90141.1"/>
    <property type="molecule type" value="Genomic_DNA"/>
</dbReference>
<accession>A0A1L7R8K7</accession>
<organism evidence="2">
    <name type="scientific">Actinomyces succiniciruminis</name>
    <dbReference type="NCBI Taxonomy" id="1522002"/>
    <lineage>
        <taxon>Bacteria</taxon>
        <taxon>Bacillati</taxon>
        <taxon>Actinomycetota</taxon>
        <taxon>Actinomycetes</taxon>
        <taxon>Actinomycetales</taxon>
        <taxon>Actinomycetaceae</taxon>
        <taxon>Actinomyces</taxon>
    </lineage>
</organism>
<sequence length="61" mass="6049">MRGAKPKNNNSGDGDDGGGDGGGGVPHLLAALDQEAGAVVAQQRVADKTSQIPALRDLLAP</sequence>
<gene>
    <name evidence="2" type="ORF">AAM4_0246</name>
</gene>
<reference evidence="2" key="1">
    <citation type="submission" date="2014-07" db="EMBL/GenBank/DDBJ databases">
        <authorList>
            <person name="Zhang J.E."/>
            <person name="Yang H."/>
            <person name="Guo J."/>
            <person name="Deng Z."/>
            <person name="Luo H."/>
            <person name="Luo M."/>
            <person name="Zhao B."/>
        </authorList>
    </citation>
    <scope>NUCLEOTIDE SEQUENCE</scope>
    <source>
        <strain evidence="2">AM4</strain>
    </source>
</reference>
<proteinExistence type="predicted"/>